<keyword evidence="4" id="KW-0433">Leucine-rich repeat</keyword>
<evidence type="ECO:0000256" key="11">
    <source>
        <dbReference type="ARBA" id="ARBA00023180"/>
    </source>
</evidence>
<evidence type="ECO:0000256" key="5">
    <source>
        <dbReference type="ARBA" id="ARBA00022692"/>
    </source>
</evidence>
<dbReference type="AlphaFoldDB" id="A0ABD3LNU4"/>
<keyword evidence="10" id="KW-0675">Receptor</keyword>
<dbReference type="Proteomes" id="UP001634007">
    <property type="component" value="Unassembled WGS sequence"/>
</dbReference>
<organism evidence="15 16">
    <name type="scientific">Eucalyptus globulus</name>
    <name type="common">Tasmanian blue gum</name>
    <dbReference type="NCBI Taxonomy" id="34317"/>
    <lineage>
        <taxon>Eukaryota</taxon>
        <taxon>Viridiplantae</taxon>
        <taxon>Streptophyta</taxon>
        <taxon>Embryophyta</taxon>
        <taxon>Tracheophyta</taxon>
        <taxon>Spermatophyta</taxon>
        <taxon>Magnoliopsida</taxon>
        <taxon>eudicotyledons</taxon>
        <taxon>Gunneridae</taxon>
        <taxon>Pentapetalae</taxon>
        <taxon>rosids</taxon>
        <taxon>malvids</taxon>
        <taxon>Myrtales</taxon>
        <taxon>Myrtaceae</taxon>
        <taxon>Myrtoideae</taxon>
        <taxon>Eucalypteae</taxon>
        <taxon>Eucalyptus</taxon>
    </lineage>
</organism>
<reference evidence="15 16" key="1">
    <citation type="submission" date="2024-11" db="EMBL/GenBank/DDBJ databases">
        <title>Chromosome-level genome assembly of Eucalyptus globulus Labill. provides insights into its genome evolution.</title>
        <authorList>
            <person name="Li X."/>
        </authorList>
    </citation>
    <scope>NUCLEOTIDE SEQUENCE [LARGE SCALE GENOMIC DNA]</scope>
    <source>
        <strain evidence="15">CL2024</strain>
        <tissue evidence="15">Fresh tender leaves</tissue>
    </source>
</reference>
<evidence type="ECO:0000259" key="14">
    <source>
        <dbReference type="Pfam" id="PF23598"/>
    </source>
</evidence>
<sequence length="1039" mass="115104">MNGSIVPWLLLAISTISISSDVAMASASSQCPGVDQRSLLLELRNSLIFDTFVSSKLVRWDQSTDSWSGVTCEDGLVVGLDLSEEWISGGINDSSSLFKLEFLQSLNLAFNDFNYTAIPSALANLSHLAHLNLSYANFAGYIPTELSSLTTLRTLDLSCCPYEIREPMQTLDIHNLRSLIGDLRELRELYLDGVVLFTEGSEWCDALSSSVPKLEVLSMSYCSLSGPIDPCLMSLANLLVIQLSGNNLSSTVLRFFANFSSLKTLSLVDCGLQGELPHEIFQVQTLQILELSFNKLLQGCLPEFPENGSLKTLVLSHTSISGRLPNSIGNLRNLSRIELAYSKFHGNIPSSFTNLSRLSYLDFSFNNFTGPIPSLSKCKNLTQVTLSHNSLIGLIDSTQWESVSSLLILDLGFNLLEGNIPSSLFTHPSIQELLLSNNGFSSQLKGVFDAPSHMLQKLDLSNNNIGGELPKSIWELRGLCYLSLSSNNFGGSFHINWVQQLRNLSNLDLSYNRFSIDATNTASQAFSFPNLKSLNLASCQLTTLPQFLANQSKLSFLDLSNNSIQGTIPRWIWTFMHLNLSSNFFEDMGTPPGNFTCGMKVVDLHSNMLRGKLPPLWSYASYLDFSSNNFTSVIPDDIGNTLIGLEFFTLSKNNFHGFIPSSICEAGSLKVLDLSHNHFNGTIPDCLMESLEVLNLRNNRLNGDIPQNIPGTCSLRTLDISENLLQGKIPLSLASCMSLEFVNIGDNQIHGTFPCHFMAMSYLRVLVLRSNKLHGEIGCPHSHNTWQMLQIIDLSSNDFGGTLPVSLLASLEAMKANEDFSHLGYSSMDFSDLSYEVTMSVTLKDLQLELVKIWTIFTLIDFSSNRLEGPIPNTLGDLQALYVLNLSHNAISGSIPPLLGNLHQIESLDLSMNYLNGTIPPQLANLDFLSLLNLSNNRLVGNIPTSGQFLTFSGSSFEGNLRLCGLQLNKSCSITPNGTEEVDADGDNDDREKKWFYMGIPLGFVVGFWVFCGPLMFVRSWRFAYYRFWDKVLFIFSRP</sequence>
<dbReference type="FunFam" id="3.80.10.10:FF:000095">
    <property type="entry name" value="LRR receptor-like serine/threonine-protein kinase GSO1"/>
    <property type="match status" value="1"/>
</dbReference>
<feature type="domain" description="Disease resistance R13L4/SHOC-2-like LRR" evidence="14">
    <location>
        <begin position="310"/>
        <end position="545"/>
    </location>
</feature>
<dbReference type="SUPFAM" id="SSF52047">
    <property type="entry name" value="RNI-like"/>
    <property type="match status" value="2"/>
</dbReference>
<feature type="signal peptide" evidence="13">
    <location>
        <begin position="1"/>
        <end position="25"/>
    </location>
</feature>
<dbReference type="FunFam" id="3.80.10.10:FF:000041">
    <property type="entry name" value="LRR receptor-like serine/threonine-protein kinase ERECTA"/>
    <property type="match status" value="1"/>
</dbReference>
<proteinExistence type="inferred from homology"/>
<keyword evidence="9 12" id="KW-0472">Membrane</keyword>
<comment type="caution">
    <text evidence="15">The sequence shown here is derived from an EMBL/GenBank/DDBJ whole genome shotgun (WGS) entry which is preliminary data.</text>
</comment>
<keyword evidence="11" id="KW-0325">Glycoprotein</keyword>
<dbReference type="EMBL" id="JBJKBG010000001">
    <property type="protein sequence ID" value="KAL3753454.1"/>
    <property type="molecule type" value="Genomic_DNA"/>
</dbReference>
<dbReference type="FunFam" id="3.80.10.10:FF:000111">
    <property type="entry name" value="LRR receptor-like serine/threonine-protein kinase ERECTA"/>
    <property type="match status" value="1"/>
</dbReference>
<keyword evidence="16" id="KW-1185">Reference proteome</keyword>
<evidence type="ECO:0000313" key="16">
    <source>
        <dbReference type="Proteomes" id="UP001634007"/>
    </source>
</evidence>
<protein>
    <recommendedName>
        <fullName evidence="14">Disease resistance R13L4/SHOC-2-like LRR domain-containing protein</fullName>
    </recommendedName>
</protein>
<dbReference type="InterPro" id="IPR001611">
    <property type="entry name" value="Leu-rich_rpt"/>
</dbReference>
<dbReference type="SUPFAM" id="SSF52058">
    <property type="entry name" value="L domain-like"/>
    <property type="match status" value="2"/>
</dbReference>
<evidence type="ECO:0000256" key="9">
    <source>
        <dbReference type="ARBA" id="ARBA00023136"/>
    </source>
</evidence>
<evidence type="ECO:0000313" key="15">
    <source>
        <dbReference type="EMBL" id="KAL3753454.1"/>
    </source>
</evidence>
<dbReference type="Pfam" id="PF23598">
    <property type="entry name" value="LRR_14"/>
    <property type="match status" value="1"/>
</dbReference>
<evidence type="ECO:0000256" key="1">
    <source>
        <dbReference type="ARBA" id="ARBA00004251"/>
    </source>
</evidence>
<name>A0ABD3LNU4_EUCGL</name>
<dbReference type="SMART" id="SM00369">
    <property type="entry name" value="LRR_TYP"/>
    <property type="match status" value="8"/>
</dbReference>
<dbReference type="InterPro" id="IPR003591">
    <property type="entry name" value="Leu-rich_rpt_typical-subtyp"/>
</dbReference>
<comment type="subcellular location">
    <subcellularLocation>
        <location evidence="1">Cell membrane</location>
        <topology evidence="1">Single-pass type I membrane protein</topology>
    </subcellularLocation>
</comment>
<dbReference type="InterPro" id="IPR055414">
    <property type="entry name" value="LRR_R13L4/SHOC2-like"/>
</dbReference>
<keyword evidence="7" id="KW-0677">Repeat</keyword>
<comment type="similarity">
    <text evidence="2">Belongs to the RLP family.</text>
</comment>
<evidence type="ECO:0000256" key="7">
    <source>
        <dbReference type="ARBA" id="ARBA00022737"/>
    </source>
</evidence>
<evidence type="ECO:0000256" key="12">
    <source>
        <dbReference type="SAM" id="Phobius"/>
    </source>
</evidence>
<feature type="chain" id="PRO_5044826663" description="Disease resistance R13L4/SHOC-2-like LRR domain-containing protein" evidence="13">
    <location>
        <begin position="26"/>
        <end position="1039"/>
    </location>
</feature>
<dbReference type="PANTHER" id="PTHR27000:SF803">
    <property type="entry name" value="RECEPTOR-LIKE PROTEIN 45"/>
    <property type="match status" value="1"/>
</dbReference>
<keyword evidence="8 12" id="KW-1133">Transmembrane helix</keyword>
<dbReference type="Pfam" id="PF00560">
    <property type="entry name" value="LRR_1"/>
    <property type="match status" value="8"/>
</dbReference>
<evidence type="ECO:0000256" key="6">
    <source>
        <dbReference type="ARBA" id="ARBA00022729"/>
    </source>
</evidence>
<dbReference type="Gene3D" id="3.80.10.10">
    <property type="entry name" value="Ribonuclease Inhibitor"/>
    <property type="match status" value="6"/>
</dbReference>
<keyword evidence="6 13" id="KW-0732">Signal</keyword>
<dbReference type="PROSITE" id="PS51450">
    <property type="entry name" value="LRR"/>
    <property type="match status" value="1"/>
</dbReference>
<accession>A0ABD3LNU4</accession>
<dbReference type="GO" id="GO:0005886">
    <property type="term" value="C:plasma membrane"/>
    <property type="evidence" value="ECO:0007669"/>
    <property type="project" value="UniProtKB-SubCell"/>
</dbReference>
<evidence type="ECO:0000256" key="10">
    <source>
        <dbReference type="ARBA" id="ARBA00023170"/>
    </source>
</evidence>
<dbReference type="InterPro" id="IPR032675">
    <property type="entry name" value="LRR_dom_sf"/>
</dbReference>
<evidence type="ECO:0000256" key="2">
    <source>
        <dbReference type="ARBA" id="ARBA00009592"/>
    </source>
</evidence>
<feature type="transmembrane region" description="Helical" evidence="12">
    <location>
        <begin position="995"/>
        <end position="1018"/>
    </location>
</feature>
<evidence type="ECO:0000256" key="8">
    <source>
        <dbReference type="ARBA" id="ARBA00022989"/>
    </source>
</evidence>
<gene>
    <name evidence="15" type="ORF">ACJRO7_000799</name>
</gene>
<evidence type="ECO:0000256" key="13">
    <source>
        <dbReference type="SAM" id="SignalP"/>
    </source>
</evidence>
<keyword evidence="5 12" id="KW-0812">Transmembrane</keyword>
<keyword evidence="3" id="KW-1003">Cell membrane</keyword>
<evidence type="ECO:0000256" key="4">
    <source>
        <dbReference type="ARBA" id="ARBA00022614"/>
    </source>
</evidence>
<evidence type="ECO:0000256" key="3">
    <source>
        <dbReference type="ARBA" id="ARBA00022475"/>
    </source>
</evidence>
<dbReference type="PANTHER" id="PTHR27000">
    <property type="entry name" value="LEUCINE-RICH REPEAT RECEPTOR-LIKE PROTEIN KINASE FAMILY PROTEIN-RELATED"/>
    <property type="match status" value="1"/>
</dbReference>